<dbReference type="EMBL" id="CP003322">
    <property type="protein sequence ID" value="AFC45898.1"/>
    <property type="molecule type" value="Genomic_DNA"/>
</dbReference>
<evidence type="ECO:0000313" key="3">
    <source>
        <dbReference type="Proteomes" id="UP000008004"/>
    </source>
</evidence>
<evidence type="ECO:0000313" key="2">
    <source>
        <dbReference type="EMBL" id="AFC45898.1"/>
    </source>
</evidence>
<feature type="compositionally biased region" description="Basic residues" evidence="1">
    <location>
        <begin position="76"/>
        <end position="85"/>
    </location>
</feature>
<accession>H8IVC1</accession>
<dbReference type="PATRIC" id="fig|487521.10.peg.4684"/>
<name>H8IVC1_MYCIA</name>
<reference evidence="2 3" key="1">
    <citation type="journal article" date="2012" name="J. Bacteriol.">
        <title>Complete genome sequence of Mycobacterium intracellulare strain ATCC 13950T.</title>
        <authorList>
            <person name="Kim B.J."/>
            <person name="Choi B.S."/>
            <person name="Lim J.S."/>
            <person name="Choi I.Y."/>
            <person name="Lee J.H."/>
            <person name="Chun J."/>
            <person name="Kook Y.H."/>
            <person name="Kim B.J."/>
        </authorList>
    </citation>
    <scope>NUCLEOTIDE SEQUENCE [LARGE SCALE GENOMIC DNA]</scope>
    <source>
        <strain evidence="3">ATCC 13950 / DSM 43223 / JCM 6384 / NCTC 13025 / 3600</strain>
    </source>
</reference>
<dbReference type="Proteomes" id="UP000008004">
    <property type="component" value="Chromosome"/>
</dbReference>
<dbReference type="KEGG" id="mia:OCU_46790"/>
<evidence type="ECO:0000256" key="1">
    <source>
        <dbReference type="SAM" id="MobiDB-lite"/>
    </source>
</evidence>
<organism evidence="2 3">
    <name type="scientific">Mycobacterium intracellulare (strain ATCC 13950 / DSM 43223 / JCM 6384 / NCTC 13025 / 3600)</name>
    <dbReference type="NCBI Taxonomy" id="487521"/>
    <lineage>
        <taxon>Bacteria</taxon>
        <taxon>Bacillati</taxon>
        <taxon>Actinomycetota</taxon>
        <taxon>Actinomycetes</taxon>
        <taxon>Mycobacteriales</taxon>
        <taxon>Mycobacteriaceae</taxon>
        <taxon>Mycobacterium</taxon>
        <taxon>Mycobacterium avium complex (MAC)</taxon>
    </lineage>
</organism>
<gene>
    <name evidence="2" type="ordered locus">OCU_46790</name>
</gene>
<dbReference type="AlphaFoldDB" id="H8IVC1"/>
<proteinExistence type="predicted"/>
<sequence length="85" mass="9416">MLVCLFNVVNVESVPLNSTEFWALRRTGYPRSDDADDATPRPGRRPHPNPAPGQGLMAGRPRRSGARGPCLGRPAYRPRPRQPVQ</sequence>
<protein>
    <submittedName>
        <fullName evidence="2">Uncharacterized protein</fullName>
    </submittedName>
</protein>
<dbReference type="HOGENOM" id="CLU_2509114_0_0_11"/>
<feature type="region of interest" description="Disordered" evidence="1">
    <location>
        <begin position="26"/>
        <end position="85"/>
    </location>
</feature>